<dbReference type="AlphaFoldDB" id="A0A8S1TKV1"/>
<dbReference type="OrthoDB" id="409374at2759"/>
<feature type="transmembrane region" description="Helical" evidence="1">
    <location>
        <begin position="62"/>
        <end position="90"/>
    </location>
</feature>
<evidence type="ECO:0000313" key="2">
    <source>
        <dbReference type="EMBL" id="CAD8152384.1"/>
    </source>
</evidence>
<keyword evidence="1" id="KW-0472">Membrane</keyword>
<comment type="caution">
    <text evidence="2">The sequence shown here is derived from an EMBL/GenBank/DDBJ whole genome shotgun (WGS) entry which is preliminary data.</text>
</comment>
<proteinExistence type="predicted"/>
<feature type="transmembrane region" description="Helical" evidence="1">
    <location>
        <begin position="29"/>
        <end position="50"/>
    </location>
</feature>
<reference evidence="2" key="1">
    <citation type="submission" date="2021-01" db="EMBL/GenBank/DDBJ databases">
        <authorList>
            <consortium name="Genoscope - CEA"/>
            <person name="William W."/>
        </authorList>
    </citation>
    <scope>NUCLEOTIDE SEQUENCE</scope>
</reference>
<dbReference type="EMBL" id="CAJJDP010000026">
    <property type="protein sequence ID" value="CAD8152384.1"/>
    <property type="molecule type" value="Genomic_DNA"/>
</dbReference>
<gene>
    <name evidence="2" type="ORF">POCTA_138.1.T0260237</name>
</gene>
<keyword evidence="1" id="KW-0812">Transmembrane</keyword>
<name>A0A8S1TKV1_PAROT</name>
<organism evidence="2 3">
    <name type="scientific">Paramecium octaurelia</name>
    <dbReference type="NCBI Taxonomy" id="43137"/>
    <lineage>
        <taxon>Eukaryota</taxon>
        <taxon>Sar</taxon>
        <taxon>Alveolata</taxon>
        <taxon>Ciliophora</taxon>
        <taxon>Intramacronucleata</taxon>
        <taxon>Oligohymenophorea</taxon>
        <taxon>Peniculida</taxon>
        <taxon>Parameciidae</taxon>
        <taxon>Paramecium</taxon>
    </lineage>
</organism>
<evidence type="ECO:0000256" key="1">
    <source>
        <dbReference type="SAM" id="Phobius"/>
    </source>
</evidence>
<keyword evidence="3" id="KW-1185">Reference proteome</keyword>
<dbReference type="OMA" id="EIYLMVI"/>
<keyword evidence="1" id="KW-1133">Transmembrane helix</keyword>
<dbReference type="Proteomes" id="UP000683925">
    <property type="component" value="Unassembled WGS sequence"/>
</dbReference>
<protein>
    <submittedName>
        <fullName evidence="2">Uncharacterized protein</fullName>
    </submittedName>
</protein>
<evidence type="ECO:0000313" key="3">
    <source>
        <dbReference type="Proteomes" id="UP000683925"/>
    </source>
</evidence>
<accession>A0A8S1TKV1</accession>
<sequence>MIINPIIVFILRIVYKIIEAIYRFRSIPAIISSLILIILLILPNIILFIIHRIRLEAQSEIYLMAIIFLANILVSQTIIEAISIFGRIAVYRLIALSLKQMEFNPLFHLMHFFVMHSSLEDTFDEFLKI</sequence>